<evidence type="ECO:0000313" key="2">
    <source>
        <dbReference type="Proteomes" id="UP000515512"/>
    </source>
</evidence>
<proteinExistence type="predicted"/>
<name>A0A7D6VA48_9NOCA</name>
<accession>A0A7D6VA48</accession>
<dbReference type="EMBL" id="CP059399">
    <property type="protein sequence ID" value="QLY27937.1"/>
    <property type="molecule type" value="Genomic_DNA"/>
</dbReference>
<sequence>MDPLTEPDDSRPWIKCFVPIDDAIFSGAGFQYGSNECYAWVIQFYRNNWGGLLSYLESLPWPRPESVQVLVRDENDDCFGVSGYLYREDRQSSETR</sequence>
<gene>
    <name evidence="1" type="ORF">H0264_21190</name>
</gene>
<dbReference type="KEGG" id="nhu:H0264_21190"/>
<dbReference type="AlphaFoldDB" id="A0A7D6VA48"/>
<protein>
    <submittedName>
        <fullName evidence="1">Uncharacterized protein</fullName>
    </submittedName>
</protein>
<dbReference type="Proteomes" id="UP000515512">
    <property type="component" value="Chromosome"/>
</dbReference>
<dbReference type="RefSeq" id="WP_181579145.1">
    <property type="nucleotide sequence ID" value="NZ_CP059399.1"/>
</dbReference>
<evidence type="ECO:0000313" key="1">
    <source>
        <dbReference type="EMBL" id="QLY27937.1"/>
    </source>
</evidence>
<keyword evidence="2" id="KW-1185">Reference proteome</keyword>
<organism evidence="1 2">
    <name type="scientific">Nocardia huaxiensis</name>
    <dbReference type="NCBI Taxonomy" id="2755382"/>
    <lineage>
        <taxon>Bacteria</taxon>
        <taxon>Bacillati</taxon>
        <taxon>Actinomycetota</taxon>
        <taxon>Actinomycetes</taxon>
        <taxon>Mycobacteriales</taxon>
        <taxon>Nocardiaceae</taxon>
        <taxon>Nocardia</taxon>
    </lineage>
</organism>
<reference evidence="1 2" key="1">
    <citation type="submission" date="2020-07" db="EMBL/GenBank/DDBJ databases">
        <authorList>
            <person name="Zhuang K."/>
            <person name="Ran Y."/>
        </authorList>
    </citation>
    <scope>NUCLEOTIDE SEQUENCE [LARGE SCALE GENOMIC DNA]</scope>
    <source>
        <strain evidence="1 2">WCH-YHL-001</strain>
    </source>
</reference>